<organism evidence="1 2">
    <name type="scientific">Xylaria grammica</name>
    <dbReference type="NCBI Taxonomy" id="363999"/>
    <lineage>
        <taxon>Eukaryota</taxon>
        <taxon>Fungi</taxon>
        <taxon>Dikarya</taxon>
        <taxon>Ascomycota</taxon>
        <taxon>Pezizomycotina</taxon>
        <taxon>Sordariomycetes</taxon>
        <taxon>Xylariomycetidae</taxon>
        <taxon>Xylariales</taxon>
        <taxon>Xylariaceae</taxon>
        <taxon>Xylaria</taxon>
    </lineage>
</organism>
<proteinExistence type="predicted"/>
<dbReference type="AlphaFoldDB" id="A0A439DDI3"/>
<reference evidence="1 2" key="1">
    <citation type="submission" date="2018-12" db="EMBL/GenBank/DDBJ databases">
        <title>Draft genome sequence of Xylaria grammica IHI A82.</title>
        <authorList>
            <person name="Buettner E."/>
            <person name="Kellner H."/>
        </authorList>
    </citation>
    <scope>NUCLEOTIDE SEQUENCE [LARGE SCALE GENOMIC DNA]</scope>
    <source>
        <strain evidence="1 2">IHI A82</strain>
    </source>
</reference>
<sequence length="282" mass="32490">MSRSTATNSSEAALSRETQLSLQIRSTHYGRSSAQPASLTRQRQNDIEHSNFEHIKLTLWNLPEFSLMTRDNRAQVRCISLSLQLEGDSGHLWEDSPYNKRSPRTTDNCVVTTAMHDLFWMLSSWEPQGQLNLEIEIYSPSRKSPDSTETALAPADQVILGDDAAIYFNEAYEKYWWQTLPEAPAVTSLLLKVRHNRAWKPATLDNLVSRLPNLEEFRYENMPQDPAADTIPIHHNPSFSAKRWSRALVYYSRIQEQYFSTPAMIHYEATEFDPLRRPTADD</sequence>
<comment type="caution">
    <text evidence="1">The sequence shown here is derived from an EMBL/GenBank/DDBJ whole genome shotgun (WGS) entry which is preliminary data.</text>
</comment>
<dbReference type="EMBL" id="RYZI01000051">
    <property type="protein sequence ID" value="RWA12426.1"/>
    <property type="molecule type" value="Genomic_DNA"/>
</dbReference>
<protein>
    <submittedName>
        <fullName evidence="1">Uncharacterized protein</fullName>
    </submittedName>
</protein>
<accession>A0A439DDI3</accession>
<keyword evidence="2" id="KW-1185">Reference proteome</keyword>
<evidence type="ECO:0000313" key="1">
    <source>
        <dbReference type="EMBL" id="RWA12426.1"/>
    </source>
</evidence>
<evidence type="ECO:0000313" key="2">
    <source>
        <dbReference type="Proteomes" id="UP000286045"/>
    </source>
</evidence>
<name>A0A439DDI3_9PEZI</name>
<gene>
    <name evidence="1" type="ORF">EKO27_g2683</name>
</gene>
<dbReference type="Proteomes" id="UP000286045">
    <property type="component" value="Unassembled WGS sequence"/>
</dbReference>